<keyword evidence="6" id="KW-1185">Reference proteome</keyword>
<dbReference type="InterPro" id="IPR001715">
    <property type="entry name" value="CH_dom"/>
</dbReference>
<organism evidence="5 6">
    <name type="scientific">Tritrichomonas musculus</name>
    <dbReference type="NCBI Taxonomy" id="1915356"/>
    <lineage>
        <taxon>Eukaryota</taxon>
        <taxon>Metamonada</taxon>
        <taxon>Parabasalia</taxon>
        <taxon>Tritrichomonadida</taxon>
        <taxon>Tritrichomonadidae</taxon>
        <taxon>Tritrichomonas</taxon>
    </lineage>
</organism>
<dbReference type="PROSITE" id="PS00020">
    <property type="entry name" value="ACTININ_2"/>
    <property type="match status" value="1"/>
</dbReference>
<reference evidence="5 6" key="1">
    <citation type="submission" date="2024-04" db="EMBL/GenBank/DDBJ databases">
        <title>Tritrichomonas musculus Genome.</title>
        <authorList>
            <person name="Alves-Ferreira E."/>
            <person name="Grigg M."/>
            <person name="Lorenzi H."/>
            <person name="Galac M."/>
        </authorList>
    </citation>
    <scope>NUCLEOTIDE SEQUENCE [LARGE SCALE GENOMIC DNA]</scope>
    <source>
        <strain evidence="5 6">EAF2021</strain>
    </source>
</reference>
<feature type="region of interest" description="Disordered" evidence="3">
    <location>
        <begin position="254"/>
        <end position="278"/>
    </location>
</feature>
<gene>
    <name evidence="5" type="ORF">M9Y10_042777</name>
</gene>
<comment type="caution">
    <text evidence="5">The sequence shown here is derived from an EMBL/GenBank/DDBJ whole genome shotgun (WGS) entry which is preliminary data.</text>
</comment>
<protein>
    <recommendedName>
        <fullName evidence="4">Calponin-homology (CH) domain-containing protein</fullName>
    </recommendedName>
</protein>
<evidence type="ECO:0000256" key="3">
    <source>
        <dbReference type="SAM" id="MobiDB-lite"/>
    </source>
</evidence>
<keyword evidence="1" id="KW-0677">Repeat</keyword>
<dbReference type="PANTHER" id="PTHR11915">
    <property type="entry name" value="SPECTRIN/FILAMIN RELATED CYTOSKELETAL PROTEIN"/>
    <property type="match status" value="1"/>
</dbReference>
<evidence type="ECO:0000313" key="6">
    <source>
        <dbReference type="Proteomes" id="UP001470230"/>
    </source>
</evidence>
<evidence type="ECO:0000256" key="2">
    <source>
        <dbReference type="ARBA" id="ARBA00023203"/>
    </source>
</evidence>
<sequence length="473" mass="54116">MTTEVPQSEDWVQLQVNVFTRWVQNQLKSNSNIHIDTITKDLSNGVALVELAKTLTHKDTPRTWTESPKRTVDMVQNCDLAIDMFSKDGVNLVGISGKDVNDNNEKLILGLVWSLILHYSIGKLSHLNLDSSKQNSSEDIKNAVKNETRMLKSWAIERTENYPNVHNFSPYELSMCALLDSYVPNKINYYSLNPQDTDHNANLATNVMNELGIPIFIYPEDVKSHSSQVDDKTLLTQLSSMKTVLEEQTTAMAAGNGEKSDIESDSEGVPAATTTDDFSNKIFEENDFDQESMIKADSLESSDTNGNQHQHDDWAAKLFEDYEFENDSIIGFDSANSPKYNNNHQFDDFVFDLSDNKSQIKGVQVHPQPEIRPNFITSVPNGLSNHLNDELLDRNSNLKVDSREEEMEVTGNQYQKLQPERKGFSFFRWLIDNVFKPIESLFKQPENQHPYARVMYLNSPITPYYYYVDYNRM</sequence>
<dbReference type="Pfam" id="PF00307">
    <property type="entry name" value="CH"/>
    <property type="match status" value="2"/>
</dbReference>
<name>A0ABR2JXT4_9EUKA</name>
<dbReference type="Proteomes" id="UP001470230">
    <property type="component" value="Unassembled WGS sequence"/>
</dbReference>
<evidence type="ECO:0000256" key="1">
    <source>
        <dbReference type="ARBA" id="ARBA00022737"/>
    </source>
</evidence>
<evidence type="ECO:0000259" key="4">
    <source>
        <dbReference type="PROSITE" id="PS50021"/>
    </source>
</evidence>
<accession>A0ABR2JXT4</accession>
<evidence type="ECO:0000313" key="5">
    <source>
        <dbReference type="EMBL" id="KAK8883680.1"/>
    </source>
</evidence>
<dbReference type="EMBL" id="JAPFFF010000008">
    <property type="protein sequence ID" value="KAK8883680.1"/>
    <property type="molecule type" value="Genomic_DNA"/>
</dbReference>
<dbReference type="SUPFAM" id="SSF47576">
    <property type="entry name" value="Calponin-homology domain, CH-domain"/>
    <property type="match status" value="1"/>
</dbReference>
<proteinExistence type="predicted"/>
<keyword evidence="2" id="KW-0009">Actin-binding</keyword>
<dbReference type="Gene3D" id="1.10.418.10">
    <property type="entry name" value="Calponin-like domain"/>
    <property type="match status" value="2"/>
</dbReference>
<dbReference type="InterPro" id="IPR001589">
    <property type="entry name" value="Actinin_actin-bd_CS"/>
</dbReference>
<feature type="domain" description="Calponin-homology (CH)" evidence="4">
    <location>
        <begin position="13"/>
        <end position="120"/>
    </location>
</feature>
<dbReference type="PROSITE" id="PS50021">
    <property type="entry name" value="CH"/>
    <property type="match status" value="1"/>
</dbReference>
<dbReference type="SMART" id="SM00033">
    <property type="entry name" value="CH"/>
    <property type="match status" value="2"/>
</dbReference>
<dbReference type="InterPro" id="IPR036872">
    <property type="entry name" value="CH_dom_sf"/>
</dbReference>